<keyword evidence="1" id="KW-0732">Signal</keyword>
<evidence type="ECO:0000256" key="1">
    <source>
        <dbReference type="SAM" id="SignalP"/>
    </source>
</evidence>
<feature type="signal peptide" evidence="1">
    <location>
        <begin position="1"/>
        <end position="21"/>
    </location>
</feature>
<keyword evidence="3" id="KW-1185">Reference proteome</keyword>
<feature type="chain" id="PRO_5046482513" evidence="1">
    <location>
        <begin position="22"/>
        <end position="48"/>
    </location>
</feature>
<comment type="caution">
    <text evidence="2">The sequence shown here is derived from an EMBL/GenBank/DDBJ whole genome shotgun (WGS) entry which is preliminary data.</text>
</comment>
<evidence type="ECO:0000313" key="2">
    <source>
        <dbReference type="EMBL" id="NKC04305.1"/>
    </source>
</evidence>
<gene>
    <name evidence="2" type="ORF">HED55_16850</name>
</gene>
<reference evidence="2 3" key="1">
    <citation type="submission" date="2020-03" db="EMBL/GenBank/DDBJ databases">
        <title>Whole genome sequencing of clinical and environmental type strains of Ochrobactrum.</title>
        <authorList>
            <person name="Dharne M."/>
        </authorList>
    </citation>
    <scope>NUCLEOTIDE SEQUENCE [LARGE SCALE GENOMIC DNA]</scope>
    <source>
        <strain evidence="2 3">CIP 109452</strain>
    </source>
</reference>
<dbReference type="Proteomes" id="UP000704467">
    <property type="component" value="Unassembled WGS sequence"/>
</dbReference>
<protein>
    <submittedName>
        <fullName evidence="2">Uncharacterized protein</fullName>
    </submittedName>
</protein>
<name>A0ABX1DMX0_9HYPH</name>
<accession>A0ABX1DMX0</accession>
<evidence type="ECO:0000313" key="3">
    <source>
        <dbReference type="Proteomes" id="UP000704467"/>
    </source>
</evidence>
<sequence length="48" mass="4755">MRVSVLSLAAALAVFAFNAEAAPVSNLQATVQSGLLQRLITAAVAAGA</sequence>
<organism evidence="2 3">
    <name type="scientific">Brucella haematophila</name>
    <dbReference type="NCBI Taxonomy" id="419474"/>
    <lineage>
        <taxon>Bacteria</taxon>
        <taxon>Pseudomonadati</taxon>
        <taxon>Pseudomonadota</taxon>
        <taxon>Alphaproteobacteria</taxon>
        <taxon>Hyphomicrobiales</taxon>
        <taxon>Brucellaceae</taxon>
        <taxon>Brucella/Ochrobactrum group</taxon>
        <taxon>Brucella</taxon>
    </lineage>
</organism>
<dbReference type="EMBL" id="JAAVLN010000002">
    <property type="protein sequence ID" value="NKC04305.1"/>
    <property type="molecule type" value="Genomic_DNA"/>
</dbReference>
<proteinExistence type="predicted"/>